<dbReference type="InterPro" id="IPR045679">
    <property type="entry name" value="DUF6199"/>
</dbReference>
<reference evidence="3" key="1">
    <citation type="submission" date="2019-07" db="EMBL/GenBank/DDBJ databases">
        <authorList>
            <person name="Wongkuna S."/>
            <person name="Scaria J."/>
        </authorList>
    </citation>
    <scope>NUCLEOTIDE SEQUENCE [LARGE SCALE GENOMIC DNA]</scope>
    <source>
        <strain evidence="3">SW178</strain>
    </source>
</reference>
<keyword evidence="1" id="KW-0472">Membrane</keyword>
<dbReference type="Proteomes" id="UP000322025">
    <property type="component" value="Unassembled WGS sequence"/>
</dbReference>
<evidence type="ECO:0000313" key="3">
    <source>
        <dbReference type="EMBL" id="KAA8502320.1"/>
    </source>
</evidence>
<name>A0A5M9HZI4_9FIRM</name>
<keyword evidence="1" id="KW-1133">Transmembrane helix</keyword>
<keyword evidence="4" id="KW-1185">Reference proteome</keyword>
<feature type="domain" description="DUF6199" evidence="2">
    <location>
        <begin position="5"/>
        <end position="62"/>
    </location>
</feature>
<protein>
    <recommendedName>
        <fullName evidence="2">DUF6199 domain-containing protein</fullName>
    </recommendedName>
</protein>
<accession>A0A5M9HZI4</accession>
<comment type="caution">
    <text evidence="3">The sequence shown here is derived from an EMBL/GenBank/DDBJ whole genome shotgun (WGS) entry which is preliminary data.</text>
</comment>
<proteinExistence type="predicted"/>
<evidence type="ECO:0000256" key="1">
    <source>
        <dbReference type="SAM" id="Phobius"/>
    </source>
</evidence>
<evidence type="ECO:0000313" key="4">
    <source>
        <dbReference type="Proteomes" id="UP000322025"/>
    </source>
</evidence>
<evidence type="ECO:0000259" key="2">
    <source>
        <dbReference type="Pfam" id="PF19701"/>
    </source>
</evidence>
<gene>
    <name evidence="3" type="ORF">FNY66_04130</name>
</gene>
<sequence length="184" mass="21404">MILYIAIAVALIINIINPRILWRIDSWKYKNASKAEPSPLYLFLCRGLSLLGVVILIMAVYFRPMNLTDLVDWNSKLRITQQYMGVKNGEPYIDSEGYNELSEEQLESIFTLFQQYTYRRTYDTLFSDGSLSNLGERMIIFFVYEDDELVNTLIVSDTGRISVNDKSYIMQNSPELIRRVSEII</sequence>
<dbReference type="EMBL" id="VMSO01000003">
    <property type="protein sequence ID" value="KAA8502320.1"/>
    <property type="molecule type" value="Genomic_DNA"/>
</dbReference>
<dbReference type="Pfam" id="PF19701">
    <property type="entry name" value="DUF6199"/>
    <property type="match status" value="1"/>
</dbReference>
<feature type="transmembrane region" description="Helical" evidence="1">
    <location>
        <begin position="39"/>
        <end position="62"/>
    </location>
</feature>
<dbReference type="AlphaFoldDB" id="A0A5M9HZI4"/>
<dbReference type="OrthoDB" id="9984756at2"/>
<dbReference type="RefSeq" id="WP_150310371.1">
    <property type="nucleotide sequence ID" value="NZ_VMSO01000003.1"/>
</dbReference>
<organism evidence="3 4">
    <name type="scientific">Mediterraneibacter catenae</name>
    <dbReference type="NCBI Taxonomy" id="2594882"/>
    <lineage>
        <taxon>Bacteria</taxon>
        <taxon>Bacillati</taxon>
        <taxon>Bacillota</taxon>
        <taxon>Clostridia</taxon>
        <taxon>Lachnospirales</taxon>
        <taxon>Lachnospiraceae</taxon>
        <taxon>Mediterraneibacter</taxon>
    </lineage>
</organism>
<keyword evidence="1" id="KW-0812">Transmembrane</keyword>